<evidence type="ECO:0000313" key="4">
    <source>
        <dbReference type="Proteomes" id="UP000294980"/>
    </source>
</evidence>
<keyword evidence="4" id="KW-1185">Reference proteome</keyword>
<dbReference type="EMBL" id="SLWX01000002">
    <property type="protein sequence ID" value="TCO77854.1"/>
    <property type="molecule type" value="Genomic_DNA"/>
</dbReference>
<dbReference type="PANTHER" id="PTHR46361">
    <property type="entry name" value="ELECTRON CARRIER/ PROTEIN DISULFIDE OXIDOREDUCTASE"/>
    <property type="match status" value="1"/>
</dbReference>
<feature type="domain" description="DUF547" evidence="2">
    <location>
        <begin position="75"/>
        <end position="187"/>
    </location>
</feature>
<name>A0A4R2KVA1_9GAMM</name>
<comment type="caution">
    <text evidence="3">The sequence shown here is derived from an EMBL/GenBank/DDBJ whole genome shotgun (WGS) entry which is preliminary data.</text>
</comment>
<dbReference type="InterPro" id="IPR006869">
    <property type="entry name" value="DUF547"/>
</dbReference>
<evidence type="ECO:0000256" key="1">
    <source>
        <dbReference type="SAM" id="SignalP"/>
    </source>
</evidence>
<organism evidence="3 4">
    <name type="scientific">Chromatocurvus halotolerans</name>
    <dbReference type="NCBI Taxonomy" id="1132028"/>
    <lineage>
        <taxon>Bacteria</taxon>
        <taxon>Pseudomonadati</taxon>
        <taxon>Pseudomonadota</taxon>
        <taxon>Gammaproteobacteria</taxon>
        <taxon>Cellvibrionales</taxon>
        <taxon>Halieaceae</taxon>
        <taxon>Chromatocurvus</taxon>
    </lineage>
</organism>
<evidence type="ECO:0000259" key="2">
    <source>
        <dbReference type="Pfam" id="PF04784"/>
    </source>
</evidence>
<dbReference type="AlphaFoldDB" id="A0A4R2KVA1"/>
<feature type="signal peptide" evidence="1">
    <location>
        <begin position="1"/>
        <end position="21"/>
    </location>
</feature>
<protein>
    <submittedName>
        <fullName evidence="3">Uncharacterized protein DUF547</fullName>
    </submittedName>
</protein>
<dbReference type="Proteomes" id="UP000294980">
    <property type="component" value="Unassembled WGS sequence"/>
</dbReference>
<reference evidence="3 4" key="1">
    <citation type="submission" date="2019-03" db="EMBL/GenBank/DDBJ databases">
        <title>Genomic Encyclopedia of Type Strains, Phase IV (KMG-IV): sequencing the most valuable type-strain genomes for metagenomic binning, comparative biology and taxonomic classification.</title>
        <authorList>
            <person name="Goeker M."/>
        </authorList>
    </citation>
    <scope>NUCLEOTIDE SEQUENCE [LARGE SCALE GENOMIC DNA]</scope>
    <source>
        <strain evidence="3 4">DSM 23344</strain>
    </source>
</reference>
<accession>A0A4R2KVA1</accession>
<gene>
    <name evidence="3" type="ORF">EV688_102314</name>
</gene>
<sequence length="268" mass="30524">MKLLRLATLLTCLTFTSGAGAFDHSEWNRLLGRFVSATENGDSTTIDYAGVQGQRGRLRSYLDRLSDVEAETFAAWRESERLAFLINAYNAWTVELILGEYPDIASIRDIGGWFGSPWKKSIAPLLGEKRTLDEIEHKMIRGSGESDEPRIHFAVNCASIGCPALRSEAYVADKLDAQLEAQTRDFLKDRSRNRWRDGRLYVSPIFKWYREDFETGWRGTHSLAGFLVRYADALKLSADQTEALHAGSVEIRYTDYDWRLNDSRPPDE</sequence>
<dbReference type="OrthoDB" id="526867at2"/>
<dbReference type="Pfam" id="PF04784">
    <property type="entry name" value="DUF547"/>
    <property type="match status" value="1"/>
</dbReference>
<proteinExistence type="predicted"/>
<keyword evidence="1" id="KW-0732">Signal</keyword>
<feature type="chain" id="PRO_5020519215" evidence="1">
    <location>
        <begin position="22"/>
        <end position="268"/>
    </location>
</feature>
<dbReference type="PANTHER" id="PTHR46361:SF3">
    <property type="entry name" value="ELECTRON CARRIER_ PROTEIN DISULFIDE OXIDOREDUCTASE"/>
    <property type="match status" value="1"/>
</dbReference>
<dbReference type="RefSeq" id="WP_117314712.1">
    <property type="nucleotide sequence ID" value="NZ_QQSW01000001.1"/>
</dbReference>
<evidence type="ECO:0000313" key="3">
    <source>
        <dbReference type="EMBL" id="TCO77854.1"/>
    </source>
</evidence>